<dbReference type="Pfam" id="PF13489">
    <property type="entry name" value="Methyltransf_23"/>
    <property type="match status" value="1"/>
</dbReference>
<proteinExistence type="predicted"/>
<dbReference type="EMBL" id="VSKM01000001">
    <property type="protein sequence ID" value="TYB80173.1"/>
    <property type="molecule type" value="Genomic_DNA"/>
</dbReference>
<dbReference type="GO" id="GO:0008168">
    <property type="term" value="F:methyltransferase activity"/>
    <property type="evidence" value="ECO:0007669"/>
    <property type="project" value="UniProtKB-KW"/>
</dbReference>
<keyword evidence="1" id="KW-0489">Methyltransferase</keyword>
<dbReference type="RefSeq" id="WP_148368065.1">
    <property type="nucleotide sequence ID" value="NZ_VSKM01000001.1"/>
</dbReference>
<evidence type="ECO:0000313" key="1">
    <source>
        <dbReference type="EMBL" id="TYB80173.1"/>
    </source>
</evidence>
<dbReference type="SUPFAM" id="SSF53335">
    <property type="entry name" value="S-adenosyl-L-methionine-dependent methyltransferases"/>
    <property type="match status" value="1"/>
</dbReference>
<dbReference type="Proteomes" id="UP000323324">
    <property type="component" value="Unassembled WGS sequence"/>
</dbReference>
<dbReference type="PANTHER" id="PTHR43861">
    <property type="entry name" value="TRANS-ACONITATE 2-METHYLTRANSFERASE-RELATED"/>
    <property type="match status" value="1"/>
</dbReference>
<dbReference type="Gene3D" id="3.40.50.150">
    <property type="entry name" value="Vaccinia Virus protein VP39"/>
    <property type="match status" value="1"/>
</dbReference>
<sequence>MNLVKSTLVPSSTATKKVCSFKTIDIIGNYKDLGIDVSRYFKGLETISLYKCLETGFRFYHPPQIIGDGQFYEDLSKTRKGYYSDRWEHNETLKYLSQSDSILEVGSGFGAFLSKLKKKGIKGKGLELNKIAVHTCLAEGLEVEHKLIEDLEVTGVKYNVVCYFQVLEHIYEVHNFIKNSIEVLESKGKLIFGVPNNNPYLFISDKNHTLNLPPHHAGLWNKKAIQSLVNVFPIELIQLEFEPLAASYGEFLSFHTRQNSNSIIRFSLKVCNKFVPKLLKRSLCFFLKGRNILAIFQKK</sequence>
<dbReference type="AlphaFoldDB" id="A0A8H2LHF2"/>
<dbReference type="GO" id="GO:0032259">
    <property type="term" value="P:methylation"/>
    <property type="evidence" value="ECO:0007669"/>
    <property type="project" value="UniProtKB-KW"/>
</dbReference>
<keyword evidence="2" id="KW-1185">Reference proteome</keyword>
<dbReference type="InterPro" id="IPR029063">
    <property type="entry name" value="SAM-dependent_MTases_sf"/>
</dbReference>
<name>A0A8H2LHF2_9FLAO</name>
<accession>A0A8H2LHF2</accession>
<comment type="caution">
    <text evidence="1">The sequence shown here is derived from an EMBL/GenBank/DDBJ whole genome shotgun (WGS) entry which is preliminary data.</text>
</comment>
<organism evidence="1 2">
    <name type="scientific">Bizionia saleffrena</name>
    <dbReference type="NCBI Taxonomy" id="291189"/>
    <lineage>
        <taxon>Bacteria</taxon>
        <taxon>Pseudomonadati</taxon>
        <taxon>Bacteroidota</taxon>
        <taxon>Flavobacteriia</taxon>
        <taxon>Flavobacteriales</taxon>
        <taxon>Flavobacteriaceae</taxon>
        <taxon>Bizionia</taxon>
    </lineage>
</organism>
<protein>
    <submittedName>
        <fullName evidence="1">Methyltransferase domain-containing protein</fullName>
    </submittedName>
</protein>
<reference evidence="1 2" key="1">
    <citation type="submission" date="2019-08" db="EMBL/GenBank/DDBJ databases">
        <title>Genomes of Antarctic Bizionia species.</title>
        <authorList>
            <person name="Bowman J.P."/>
        </authorList>
    </citation>
    <scope>NUCLEOTIDE SEQUENCE [LARGE SCALE GENOMIC DNA]</scope>
    <source>
        <strain evidence="1 2">HFD</strain>
    </source>
</reference>
<keyword evidence="1" id="KW-0808">Transferase</keyword>
<dbReference type="PANTHER" id="PTHR43861:SF6">
    <property type="entry name" value="METHYLTRANSFERASE TYPE 11"/>
    <property type="match status" value="1"/>
</dbReference>
<evidence type="ECO:0000313" key="2">
    <source>
        <dbReference type="Proteomes" id="UP000323324"/>
    </source>
</evidence>
<gene>
    <name evidence="1" type="ORF">ES676_00450</name>
</gene>